<feature type="transmembrane region" description="Helical" evidence="6">
    <location>
        <begin position="37"/>
        <end position="58"/>
    </location>
</feature>
<evidence type="ECO:0000256" key="6">
    <source>
        <dbReference type="SAM" id="Phobius"/>
    </source>
</evidence>
<organism evidence="7 8">
    <name type="scientific">Mesomycoplasma neurolyticum</name>
    <dbReference type="NCBI Taxonomy" id="2120"/>
    <lineage>
        <taxon>Bacteria</taxon>
        <taxon>Bacillati</taxon>
        <taxon>Mycoplasmatota</taxon>
        <taxon>Mycoplasmoidales</taxon>
        <taxon>Metamycoplasmataceae</taxon>
        <taxon>Mesomycoplasma</taxon>
    </lineage>
</organism>
<evidence type="ECO:0000256" key="3">
    <source>
        <dbReference type="ARBA" id="ARBA00022692"/>
    </source>
</evidence>
<reference evidence="7 8" key="1">
    <citation type="submission" date="2019-01" db="EMBL/GenBank/DDBJ databases">
        <authorList>
            <consortium name="Pathogen Informatics"/>
        </authorList>
    </citation>
    <scope>NUCLEOTIDE SEQUENCE [LARGE SCALE GENOMIC DNA]</scope>
    <source>
        <strain evidence="7 8">NCTC10166</strain>
    </source>
</reference>
<accession>A0A449A4R9</accession>
<sequence length="418" mass="49668">MKTNLYKYIIAIFISLIGSGAFKLGTSLYMFKFEGNQWNIASMYLLIQIPTLVIYFFSKRISKINSKFSLVISDILSLFLLIISIFLYFLYSKESKLFSILMIIINSLLGFVHAFRFIHLRNILYYCSSHEKEIKKYNYLNSWATTLSFVFFPFISLLFSYFNYYFLIIFNICTYLLSGLLYFSLSLNKKAIVFKNIKNNEKNYSKNKSKWFFTIFFSIVISLILYPKQSGMFQFLKFSNFDFIDRNFSSVIIPVLTSIFGVLGTFISHWLNYKMKSKILAIFCICSFLLVLIGFPWLFIILMFEKNSWFSLIFYVLIISFQQLLFSLLIPIYYNFHYEMFNKEDNAKQLGLSLIFRTLVSSFAILFFTFLSETYNYYYAFMTYLIIILILICFTIYFIIDAVLLWKKKNINNSIVNF</sequence>
<dbReference type="SUPFAM" id="SSF103473">
    <property type="entry name" value="MFS general substrate transporter"/>
    <property type="match status" value="1"/>
</dbReference>
<evidence type="ECO:0000256" key="1">
    <source>
        <dbReference type="ARBA" id="ARBA00004651"/>
    </source>
</evidence>
<evidence type="ECO:0000256" key="4">
    <source>
        <dbReference type="ARBA" id="ARBA00022989"/>
    </source>
</evidence>
<evidence type="ECO:0000313" key="7">
    <source>
        <dbReference type="EMBL" id="VEU59238.1"/>
    </source>
</evidence>
<proteinExistence type="predicted"/>
<dbReference type="OrthoDB" id="9804312at2"/>
<feature type="transmembrane region" description="Helical" evidence="6">
    <location>
        <begin position="309"/>
        <end position="334"/>
    </location>
</feature>
<dbReference type="KEGG" id="mnu:NCTC10166_00197"/>
<dbReference type="InterPro" id="IPR011701">
    <property type="entry name" value="MFS"/>
</dbReference>
<protein>
    <recommendedName>
        <fullName evidence="9">Major Facilitator Superfamily</fullName>
    </recommendedName>
</protein>
<dbReference type="EMBL" id="LR214951">
    <property type="protein sequence ID" value="VEU59238.1"/>
    <property type="molecule type" value="Genomic_DNA"/>
</dbReference>
<keyword evidence="2" id="KW-1003">Cell membrane</keyword>
<feature type="transmembrane region" description="Helical" evidence="6">
    <location>
        <begin position="279"/>
        <end position="303"/>
    </location>
</feature>
<comment type="subcellular location">
    <subcellularLocation>
        <location evidence="1">Cell membrane</location>
        <topology evidence="1">Multi-pass membrane protein</topology>
    </subcellularLocation>
</comment>
<feature type="transmembrane region" description="Helical" evidence="6">
    <location>
        <begin position="139"/>
        <end position="159"/>
    </location>
</feature>
<gene>
    <name evidence="7" type="ORF">NCTC10166_00197</name>
</gene>
<dbReference type="Pfam" id="PF07690">
    <property type="entry name" value="MFS_1"/>
    <property type="match status" value="1"/>
</dbReference>
<feature type="transmembrane region" description="Helical" evidence="6">
    <location>
        <begin position="9"/>
        <end position="31"/>
    </location>
</feature>
<name>A0A449A4R9_9BACT</name>
<dbReference type="Proteomes" id="UP000289440">
    <property type="component" value="Chromosome"/>
</dbReference>
<feature type="transmembrane region" description="Helical" evidence="6">
    <location>
        <begin position="377"/>
        <end position="400"/>
    </location>
</feature>
<keyword evidence="3 6" id="KW-0812">Transmembrane</keyword>
<evidence type="ECO:0008006" key="9">
    <source>
        <dbReference type="Google" id="ProtNLM"/>
    </source>
</evidence>
<evidence type="ECO:0000256" key="2">
    <source>
        <dbReference type="ARBA" id="ARBA00022475"/>
    </source>
</evidence>
<dbReference type="GO" id="GO:0022857">
    <property type="term" value="F:transmembrane transporter activity"/>
    <property type="evidence" value="ECO:0007669"/>
    <property type="project" value="InterPro"/>
</dbReference>
<feature type="transmembrane region" description="Helical" evidence="6">
    <location>
        <begin position="247"/>
        <end position="267"/>
    </location>
</feature>
<dbReference type="RefSeq" id="WP_129719641.1">
    <property type="nucleotide sequence ID" value="NZ_LR214951.1"/>
</dbReference>
<keyword evidence="5 6" id="KW-0472">Membrane</keyword>
<dbReference type="InterPro" id="IPR036259">
    <property type="entry name" value="MFS_trans_sf"/>
</dbReference>
<feature type="transmembrane region" description="Helical" evidence="6">
    <location>
        <begin position="354"/>
        <end position="371"/>
    </location>
</feature>
<dbReference type="AlphaFoldDB" id="A0A449A4R9"/>
<feature type="transmembrane region" description="Helical" evidence="6">
    <location>
        <begin position="97"/>
        <end position="118"/>
    </location>
</feature>
<keyword evidence="8" id="KW-1185">Reference proteome</keyword>
<evidence type="ECO:0000256" key="5">
    <source>
        <dbReference type="ARBA" id="ARBA00023136"/>
    </source>
</evidence>
<dbReference type="PANTHER" id="PTHR23513">
    <property type="entry name" value="INTEGRAL MEMBRANE EFFLUX PROTEIN-RELATED"/>
    <property type="match status" value="1"/>
</dbReference>
<evidence type="ECO:0000313" key="8">
    <source>
        <dbReference type="Proteomes" id="UP000289440"/>
    </source>
</evidence>
<feature type="transmembrane region" description="Helical" evidence="6">
    <location>
        <begin position="165"/>
        <end position="188"/>
    </location>
</feature>
<dbReference type="PANTHER" id="PTHR23513:SF6">
    <property type="entry name" value="MAJOR FACILITATOR SUPERFAMILY ASSOCIATED DOMAIN-CONTAINING PROTEIN"/>
    <property type="match status" value="1"/>
</dbReference>
<feature type="transmembrane region" description="Helical" evidence="6">
    <location>
        <begin position="70"/>
        <end position="91"/>
    </location>
</feature>
<dbReference type="Gene3D" id="1.20.1250.20">
    <property type="entry name" value="MFS general substrate transporter like domains"/>
    <property type="match status" value="1"/>
</dbReference>
<dbReference type="GO" id="GO:0005886">
    <property type="term" value="C:plasma membrane"/>
    <property type="evidence" value="ECO:0007669"/>
    <property type="project" value="UniProtKB-SubCell"/>
</dbReference>
<keyword evidence="4 6" id="KW-1133">Transmembrane helix</keyword>
<feature type="transmembrane region" description="Helical" evidence="6">
    <location>
        <begin position="209"/>
        <end position="227"/>
    </location>
</feature>